<reference evidence="1" key="1">
    <citation type="submission" date="2019-03" db="EMBL/GenBank/DDBJ databases">
        <title>Whole genome analysis of nitrate-reducing bacteria Marinobacter hydrocarbonoclasticus YB03.</title>
        <authorList>
            <person name="Azam A.H."/>
            <person name="Yuk S.R."/>
            <person name="Kamarisima K."/>
            <person name="Miyanaga K."/>
            <person name="Tanji Y."/>
        </authorList>
    </citation>
    <scope>NUCLEOTIDE SEQUENCE</scope>
    <source>
        <strain evidence="1">YB03</strain>
    </source>
</reference>
<proteinExistence type="predicted"/>
<organism evidence="1">
    <name type="scientific">Marinobacter nauticus</name>
    <name type="common">Marinobacter hydrocarbonoclasticus</name>
    <name type="synonym">Marinobacter aquaeolei</name>
    <dbReference type="NCBI Taxonomy" id="2743"/>
    <lineage>
        <taxon>Bacteria</taxon>
        <taxon>Pseudomonadati</taxon>
        <taxon>Pseudomonadota</taxon>
        <taxon>Gammaproteobacteria</taxon>
        <taxon>Pseudomonadales</taxon>
        <taxon>Marinobacteraceae</taxon>
        <taxon>Marinobacter</taxon>
    </lineage>
</organism>
<evidence type="ECO:0000313" key="1">
    <source>
        <dbReference type="EMBL" id="BBJ05782.1"/>
    </source>
</evidence>
<sequence>MLGLGMGRKGVAQTGNWLAIHEYIGRTGENRGGRETLMV</sequence>
<protein>
    <submittedName>
        <fullName evidence="1">Uncharacterized protein</fullName>
    </submittedName>
</protein>
<gene>
    <name evidence="1" type="ORF">YBY_36310</name>
</gene>
<dbReference type="AlphaFoldDB" id="A0A455WIP0"/>
<name>A0A455WIP0_MARNT</name>
<dbReference type="EMBL" id="AP019537">
    <property type="protein sequence ID" value="BBJ05782.1"/>
    <property type="molecule type" value="Genomic_DNA"/>
</dbReference>
<accession>A0A455WIP0</accession>